<dbReference type="SMART" id="SM00280">
    <property type="entry name" value="KAZAL"/>
    <property type="match status" value="10"/>
</dbReference>
<feature type="domain" description="Kazal-like" evidence="5">
    <location>
        <begin position="353"/>
        <end position="410"/>
    </location>
</feature>
<dbReference type="GO" id="GO:0030154">
    <property type="term" value="P:cell differentiation"/>
    <property type="evidence" value="ECO:0007669"/>
    <property type="project" value="TreeGrafter"/>
</dbReference>
<evidence type="ECO:0000256" key="1">
    <source>
        <dbReference type="ARBA" id="ARBA00022690"/>
    </source>
</evidence>
<dbReference type="Proteomes" id="UP000580250">
    <property type="component" value="Unassembled WGS sequence"/>
</dbReference>
<dbReference type="SUPFAM" id="SSF100895">
    <property type="entry name" value="Kazal-type serine protease inhibitors"/>
    <property type="match status" value="8"/>
</dbReference>
<feature type="compositionally biased region" description="Polar residues" evidence="4">
    <location>
        <begin position="413"/>
        <end position="440"/>
    </location>
</feature>
<accession>A0A6V7WYR6</accession>
<evidence type="ECO:0000313" key="7">
    <source>
        <dbReference type="Proteomes" id="UP000580250"/>
    </source>
</evidence>
<dbReference type="EMBL" id="CAJEWN010000928">
    <property type="protein sequence ID" value="CAD2192206.1"/>
    <property type="molecule type" value="Genomic_DNA"/>
</dbReference>
<dbReference type="InterPro" id="IPR002350">
    <property type="entry name" value="Kazal_dom"/>
</dbReference>
<dbReference type="InterPro" id="IPR036058">
    <property type="entry name" value="Kazal_dom_sf"/>
</dbReference>
<feature type="domain" description="Kazal-like" evidence="5">
    <location>
        <begin position="134"/>
        <end position="191"/>
    </location>
</feature>
<name>A0A6V7WYR6_MELEN</name>
<feature type="domain" description="Kazal-like" evidence="5">
    <location>
        <begin position="33"/>
        <end position="90"/>
    </location>
</feature>
<dbReference type="PANTHER" id="PTHR10913">
    <property type="entry name" value="FOLLISTATIN-RELATED"/>
    <property type="match status" value="1"/>
</dbReference>
<dbReference type="InterPro" id="IPR050653">
    <property type="entry name" value="Prot_Inhib_GrowthFact_Antg"/>
</dbReference>
<dbReference type="OrthoDB" id="126772at2759"/>
<dbReference type="AlphaFoldDB" id="A0A6V7WYR6"/>
<keyword evidence="2" id="KW-0722">Serine protease inhibitor</keyword>
<dbReference type="GO" id="GO:0005576">
    <property type="term" value="C:extracellular region"/>
    <property type="evidence" value="ECO:0007669"/>
    <property type="project" value="TreeGrafter"/>
</dbReference>
<evidence type="ECO:0000256" key="4">
    <source>
        <dbReference type="SAM" id="MobiDB-lite"/>
    </source>
</evidence>
<dbReference type="Gene3D" id="3.30.60.30">
    <property type="match status" value="5"/>
</dbReference>
<gene>
    <name evidence="6" type="ORF">MENT_LOCUS45081</name>
</gene>
<evidence type="ECO:0000259" key="5">
    <source>
        <dbReference type="PROSITE" id="PS51465"/>
    </source>
</evidence>
<feature type="domain" description="Kazal-like" evidence="5">
    <location>
        <begin position="556"/>
        <end position="611"/>
    </location>
</feature>
<feature type="domain" description="Kazal-like" evidence="5">
    <location>
        <begin position="827"/>
        <end position="878"/>
    </location>
</feature>
<dbReference type="PANTHER" id="PTHR10913:SF45">
    <property type="entry name" value="FOLLISTATIN, ISOFORM A-RELATED"/>
    <property type="match status" value="1"/>
</dbReference>
<proteinExistence type="predicted"/>
<evidence type="ECO:0000313" key="6">
    <source>
        <dbReference type="EMBL" id="CAD2192206.1"/>
    </source>
</evidence>
<protein>
    <recommendedName>
        <fullName evidence="5">Kazal-like domain-containing protein</fullName>
    </recommendedName>
</protein>
<reference evidence="6 7" key="1">
    <citation type="submission" date="2020-08" db="EMBL/GenBank/DDBJ databases">
        <authorList>
            <person name="Koutsovoulos G."/>
            <person name="Danchin GJ E."/>
        </authorList>
    </citation>
    <scope>NUCLEOTIDE SEQUENCE [LARGE SCALE GENOMIC DNA]</scope>
</reference>
<dbReference type="Pfam" id="PF07648">
    <property type="entry name" value="Kazal_2"/>
    <property type="match status" value="9"/>
</dbReference>
<organism evidence="6 7">
    <name type="scientific">Meloidogyne enterolobii</name>
    <name type="common">Root-knot nematode worm</name>
    <name type="synonym">Meloidogyne mayaguensis</name>
    <dbReference type="NCBI Taxonomy" id="390850"/>
    <lineage>
        <taxon>Eukaryota</taxon>
        <taxon>Metazoa</taxon>
        <taxon>Ecdysozoa</taxon>
        <taxon>Nematoda</taxon>
        <taxon>Chromadorea</taxon>
        <taxon>Rhabditida</taxon>
        <taxon>Tylenchina</taxon>
        <taxon>Tylenchomorpha</taxon>
        <taxon>Tylenchoidea</taxon>
        <taxon>Meloidogynidae</taxon>
        <taxon>Meloidogyninae</taxon>
        <taxon>Meloidogyne</taxon>
    </lineage>
</organism>
<sequence>MIVYVCWIVRGDMTQARKGEKYFYKDPLGLTLAYEGTCCPSAELCADYFDPVCDQFGNFYANDCIFDFHKCAQRRSGGPLIIIEGRGEQACANAIAAAAAKQQTKNNKKNNNLNNNIKRNNNEEQVVNNGRLLISKPPPCHFFCDETIAPVCDSQSRTHKNRCKFELTACRINSRGIISALHIVKEGPCRIEENNFKKFPRANSVRRLAPPHNYFNSINNGDSNTQRITNSKRKLSSFESFNVEKNDGIQKISPQWITGPASPVNQHQLDSPPKQMFNDQVQKHQMQQGHQQCDMCRDEGPFDQIVPVCDNTNRTHKSVCLFAQWNCERRLRGEEENVFVHVGECNQVSPIFVTKEEDCPSKCSHQLKPVCDSNGITHPNLCAYKLYRCLQRKSGIKSTGWLVSLRECATTTSTSSHDHNISNNKNTLIPSQHSKQTQKSIECPDEPNCEDEVEENKIQQICDSDGKAHKSTCLFAHAHCLAAKTGKALRIIECPPQLQNISTTISIPTIPTSTSTQQKQISTKLVPPKISANFASMPPQLTTTTSKTLINTQEEKQKILDCERRWHDCGESPKDAYCGSDLITYRNFCAIQKASCLDNQIEVLFKGECERCLSNPCLAKRNSAEEDNNDSYVCDQGGETKSKCEFEVLRCIYEIKFGYNITAAYQGKCCPSIESCTGGPETQPICDTNNSRHSNWCSFEVAKCRSIKIHHKPLEERECNINNNTERRKENIEEREEENGQQQEADIHSSAISQQLLTSSNNTDVLQNVSVELLSVDQLICSDKYEPLCATDGRTYRNGCHLERHNASIKDKNETSPLRVLYPGECCPQLKCQDDYVPVCDSEFTTHSNFCQFSHQRCLAERTTAQNLTILSYTKCDLKNDNVSSLLRKSLTNDSFNLS</sequence>
<dbReference type="CDD" id="cd00104">
    <property type="entry name" value="KAZAL_FS"/>
    <property type="match status" value="2"/>
</dbReference>
<evidence type="ECO:0000256" key="2">
    <source>
        <dbReference type="ARBA" id="ARBA00022900"/>
    </source>
</evidence>
<feature type="domain" description="Kazal-like" evidence="5">
    <location>
        <begin position="781"/>
        <end position="826"/>
    </location>
</feature>
<keyword evidence="3" id="KW-1015">Disulfide bond</keyword>
<dbReference type="PROSITE" id="PS51465">
    <property type="entry name" value="KAZAL_2"/>
    <property type="match status" value="6"/>
</dbReference>
<keyword evidence="1" id="KW-0646">Protease inhibitor</keyword>
<feature type="region of interest" description="Disordered" evidence="4">
    <location>
        <begin position="413"/>
        <end position="446"/>
    </location>
</feature>
<evidence type="ECO:0000256" key="3">
    <source>
        <dbReference type="ARBA" id="ARBA00023157"/>
    </source>
</evidence>
<comment type="caution">
    <text evidence="6">The sequence shown here is derived from an EMBL/GenBank/DDBJ whole genome shotgun (WGS) entry which is preliminary data.</text>
</comment>